<sequence>MATIMAINAGSSSLKFQLLSMPEEKVITKGLVERIGMKDSVFTIEANNDEHVTTTDIANHADAVKLLLEQLTSLSIIASLDEIEGIGHRVVHGGEKFNDSILITDEVLAGIEEVTELAPLHNPANITGIKAFKEVLPSVPAVAVFDTAFHQTMPESAYLYSLPYEYYEKYGVRKYGFHGTSHKYVSQRAAEILDRPVEDLRILSCHLGNGASIAAIKGGESIDTSMGFTPLAGVTMGTRSGNIDPALIPYIMEKTDQTVDEVVSTLNKKSGLLGITGFSSDLRDIESAAEEGNDRAQVALDVFTSRIHKYIGSYAARMGGVDVIIFTAGIGENSSTIRERVLKGLEFMGVEADLSKNNVRGKETMLHTDSSKVKIMIIPTNEEVMIARDTVRLT</sequence>
<dbReference type="PRINTS" id="PR00471">
    <property type="entry name" value="ACETATEKNASE"/>
</dbReference>
<evidence type="ECO:0000256" key="7">
    <source>
        <dbReference type="RuleBase" id="RU003835"/>
    </source>
</evidence>
<comment type="pathway">
    <text evidence="6">Metabolic intermediate biosynthesis; acetyl-CoA biosynthesis; acetyl-CoA from acetate: step 1/2.</text>
</comment>
<feature type="binding site" evidence="6">
    <location>
        <position position="15"/>
    </location>
    <ligand>
        <name>ATP</name>
        <dbReference type="ChEBI" id="CHEBI:30616"/>
    </ligand>
</feature>
<comment type="function">
    <text evidence="6">Catalyzes the formation of acetyl phosphate from acetate and ATP. Can also catalyze the reverse reaction.</text>
</comment>
<dbReference type="EMBL" id="JAFBCV010000004">
    <property type="protein sequence ID" value="MBM7838447.1"/>
    <property type="molecule type" value="Genomic_DNA"/>
</dbReference>
<keyword evidence="5 6" id="KW-0067">ATP-binding</keyword>
<feature type="binding site" evidence="6">
    <location>
        <begin position="329"/>
        <end position="333"/>
    </location>
    <ligand>
        <name>ATP</name>
        <dbReference type="ChEBI" id="CHEBI:30616"/>
    </ligand>
</feature>
<comment type="caution">
    <text evidence="8">The sequence shown here is derived from an EMBL/GenBank/DDBJ whole genome shotgun (WGS) entry which is preliminary data.</text>
</comment>
<evidence type="ECO:0000256" key="4">
    <source>
        <dbReference type="ARBA" id="ARBA00022777"/>
    </source>
</evidence>
<comment type="catalytic activity">
    <reaction evidence="6">
        <text>acetate + ATP = acetyl phosphate + ADP</text>
        <dbReference type="Rhea" id="RHEA:11352"/>
        <dbReference type="ChEBI" id="CHEBI:22191"/>
        <dbReference type="ChEBI" id="CHEBI:30089"/>
        <dbReference type="ChEBI" id="CHEBI:30616"/>
        <dbReference type="ChEBI" id="CHEBI:456216"/>
        <dbReference type="EC" id="2.7.2.1"/>
    </reaction>
</comment>
<dbReference type="Gene3D" id="3.30.420.40">
    <property type="match status" value="2"/>
</dbReference>
<feature type="site" description="Transition state stabilizer" evidence="6">
    <location>
        <position position="239"/>
    </location>
</feature>
<dbReference type="GO" id="GO:0008776">
    <property type="term" value="F:acetate kinase activity"/>
    <property type="evidence" value="ECO:0007669"/>
    <property type="project" value="UniProtKB-EC"/>
</dbReference>
<dbReference type="HAMAP" id="MF_00020">
    <property type="entry name" value="Acetate_kinase"/>
    <property type="match status" value="1"/>
</dbReference>
<evidence type="ECO:0000256" key="5">
    <source>
        <dbReference type="ARBA" id="ARBA00022840"/>
    </source>
</evidence>
<keyword evidence="6" id="KW-0460">Magnesium</keyword>
<dbReference type="Proteomes" id="UP001179280">
    <property type="component" value="Unassembled WGS sequence"/>
</dbReference>
<feature type="binding site" evidence="6">
    <location>
        <begin position="281"/>
        <end position="283"/>
    </location>
    <ligand>
        <name>ATP</name>
        <dbReference type="ChEBI" id="CHEBI:30616"/>
    </ligand>
</feature>
<evidence type="ECO:0000313" key="9">
    <source>
        <dbReference type="Proteomes" id="UP001179280"/>
    </source>
</evidence>
<dbReference type="SUPFAM" id="SSF53067">
    <property type="entry name" value="Actin-like ATPase domain"/>
    <property type="match status" value="2"/>
</dbReference>
<keyword evidence="6" id="KW-0479">Metal-binding</keyword>
<name>A0ABS2SSH7_9BACI</name>
<dbReference type="RefSeq" id="WP_054795117.1">
    <property type="nucleotide sequence ID" value="NZ_JAFBCV010000004.1"/>
</dbReference>
<comment type="similarity">
    <text evidence="1 6 7">Belongs to the acetokinase family.</text>
</comment>
<accession>A0ABS2SSH7</accession>
<feature type="binding site" evidence="6">
    <location>
        <position position="382"/>
    </location>
    <ligand>
        <name>Mg(2+)</name>
        <dbReference type="ChEBI" id="CHEBI:18420"/>
    </ligand>
</feature>
<evidence type="ECO:0000313" key="8">
    <source>
        <dbReference type="EMBL" id="MBM7838447.1"/>
    </source>
</evidence>
<keyword evidence="6" id="KW-0963">Cytoplasm</keyword>
<evidence type="ECO:0000256" key="6">
    <source>
        <dbReference type="HAMAP-Rule" id="MF_00020"/>
    </source>
</evidence>
<comment type="subcellular location">
    <subcellularLocation>
        <location evidence="6">Cytoplasm</location>
    </subcellularLocation>
</comment>
<protein>
    <recommendedName>
        <fullName evidence="6">Acetate kinase</fullName>
        <ecNumber evidence="6">2.7.2.1</ecNumber>
    </recommendedName>
    <alternativeName>
        <fullName evidence="6">Acetokinase</fullName>
    </alternativeName>
</protein>
<dbReference type="NCBIfam" id="TIGR00016">
    <property type="entry name" value="ackA"/>
    <property type="match status" value="1"/>
</dbReference>
<keyword evidence="2 6" id="KW-0808">Transferase</keyword>
<gene>
    <name evidence="6" type="primary">ackA</name>
    <name evidence="8" type="ORF">JOC54_001703</name>
</gene>
<reference evidence="8" key="1">
    <citation type="submission" date="2021-01" db="EMBL/GenBank/DDBJ databases">
        <title>Genomic Encyclopedia of Type Strains, Phase IV (KMG-IV): sequencing the most valuable type-strain genomes for metagenomic binning, comparative biology and taxonomic classification.</title>
        <authorList>
            <person name="Goeker M."/>
        </authorList>
    </citation>
    <scope>NUCLEOTIDE SEQUENCE</scope>
    <source>
        <strain evidence="8">DSM 21943</strain>
    </source>
</reference>
<comment type="subunit">
    <text evidence="6">Homodimer.</text>
</comment>
<feature type="site" description="Transition state stabilizer" evidence="6">
    <location>
        <position position="178"/>
    </location>
</feature>
<feature type="binding site" evidence="6">
    <location>
        <begin position="206"/>
        <end position="210"/>
    </location>
    <ligand>
        <name>ATP</name>
        <dbReference type="ChEBI" id="CHEBI:30616"/>
    </ligand>
</feature>
<dbReference type="PIRSF" id="PIRSF000722">
    <property type="entry name" value="Acetate_prop_kin"/>
    <property type="match status" value="1"/>
</dbReference>
<feature type="active site" description="Proton donor/acceptor" evidence="6">
    <location>
        <position position="146"/>
    </location>
</feature>
<dbReference type="CDD" id="cd24010">
    <property type="entry name" value="ASKHA_NBD_AcK_PK"/>
    <property type="match status" value="1"/>
</dbReference>
<dbReference type="InterPro" id="IPR043129">
    <property type="entry name" value="ATPase_NBD"/>
</dbReference>
<feature type="binding site" evidence="6">
    <location>
        <position position="89"/>
    </location>
    <ligand>
        <name>substrate</name>
    </ligand>
</feature>
<dbReference type="InterPro" id="IPR004372">
    <property type="entry name" value="Ac/propionate_kinase"/>
</dbReference>
<dbReference type="InterPro" id="IPR000890">
    <property type="entry name" value="Aliphatic_acid_kin_short-chain"/>
</dbReference>
<dbReference type="InterPro" id="IPR023865">
    <property type="entry name" value="Aliphatic_acid_kinase_CS"/>
</dbReference>
<proteinExistence type="inferred from homology"/>
<dbReference type="PROSITE" id="PS01075">
    <property type="entry name" value="ACETATE_KINASE_1"/>
    <property type="match status" value="1"/>
</dbReference>
<feature type="binding site" evidence="6">
    <location>
        <position position="8"/>
    </location>
    <ligand>
        <name>Mg(2+)</name>
        <dbReference type="ChEBI" id="CHEBI:18420"/>
    </ligand>
</feature>
<organism evidence="8 9">
    <name type="scientific">Shouchella xiaoxiensis</name>
    <dbReference type="NCBI Taxonomy" id="766895"/>
    <lineage>
        <taxon>Bacteria</taxon>
        <taxon>Bacillati</taxon>
        <taxon>Bacillota</taxon>
        <taxon>Bacilli</taxon>
        <taxon>Bacillales</taxon>
        <taxon>Bacillaceae</taxon>
        <taxon>Shouchella</taxon>
    </lineage>
</organism>
<keyword evidence="9" id="KW-1185">Reference proteome</keyword>
<evidence type="ECO:0000256" key="2">
    <source>
        <dbReference type="ARBA" id="ARBA00022679"/>
    </source>
</evidence>
<keyword evidence="4 6" id="KW-0418">Kinase</keyword>
<dbReference type="PROSITE" id="PS01076">
    <property type="entry name" value="ACETATE_KINASE_2"/>
    <property type="match status" value="1"/>
</dbReference>
<dbReference type="Pfam" id="PF00871">
    <property type="entry name" value="Acetate_kinase"/>
    <property type="match status" value="1"/>
</dbReference>
<dbReference type="EC" id="2.7.2.1" evidence="6"/>
<comment type="cofactor">
    <cofactor evidence="6">
        <name>Mg(2+)</name>
        <dbReference type="ChEBI" id="CHEBI:18420"/>
    </cofactor>
    <cofactor evidence="6">
        <name>Mn(2+)</name>
        <dbReference type="ChEBI" id="CHEBI:29035"/>
    </cofactor>
    <text evidence="6">Mg(2+). Can also accept Mn(2+).</text>
</comment>
<dbReference type="PANTHER" id="PTHR21060:SF15">
    <property type="entry name" value="ACETATE KINASE-RELATED"/>
    <property type="match status" value="1"/>
</dbReference>
<evidence type="ECO:0000256" key="3">
    <source>
        <dbReference type="ARBA" id="ARBA00022741"/>
    </source>
</evidence>
<evidence type="ECO:0000256" key="1">
    <source>
        <dbReference type="ARBA" id="ARBA00008748"/>
    </source>
</evidence>
<dbReference type="PANTHER" id="PTHR21060">
    <property type="entry name" value="ACETATE KINASE"/>
    <property type="match status" value="1"/>
</dbReference>
<keyword evidence="3 6" id="KW-0547">Nucleotide-binding</keyword>